<evidence type="ECO:0000313" key="1">
    <source>
        <dbReference type="EMBL" id="KKK91000.1"/>
    </source>
</evidence>
<gene>
    <name evidence="1" type="ORF">LCGC14_2717350</name>
</gene>
<organism evidence="1">
    <name type="scientific">marine sediment metagenome</name>
    <dbReference type="NCBI Taxonomy" id="412755"/>
    <lineage>
        <taxon>unclassified sequences</taxon>
        <taxon>metagenomes</taxon>
        <taxon>ecological metagenomes</taxon>
    </lineage>
</organism>
<accession>A0A0F8ZYS3</accession>
<reference evidence="1" key="1">
    <citation type="journal article" date="2015" name="Nature">
        <title>Complex archaea that bridge the gap between prokaryotes and eukaryotes.</title>
        <authorList>
            <person name="Spang A."/>
            <person name="Saw J.H."/>
            <person name="Jorgensen S.L."/>
            <person name="Zaremba-Niedzwiedzka K."/>
            <person name="Martijn J."/>
            <person name="Lind A.E."/>
            <person name="van Eijk R."/>
            <person name="Schleper C."/>
            <person name="Guy L."/>
            <person name="Ettema T.J."/>
        </authorList>
    </citation>
    <scope>NUCLEOTIDE SEQUENCE</scope>
</reference>
<name>A0A0F8ZYS3_9ZZZZ</name>
<comment type="caution">
    <text evidence="1">The sequence shown here is derived from an EMBL/GenBank/DDBJ whole genome shotgun (WGS) entry which is preliminary data.</text>
</comment>
<sequence length="71" mass="8118">MMLKTLSDHNAGRWEDYAETENLSKPHPNGIKCPECKRELWDSDPMVTLTSDPPQKNIHCPACGYRGYRLA</sequence>
<dbReference type="AlphaFoldDB" id="A0A0F8ZYS3"/>
<proteinExistence type="predicted"/>
<protein>
    <submittedName>
        <fullName evidence="1">Uncharacterized protein</fullName>
    </submittedName>
</protein>
<dbReference type="EMBL" id="LAZR01048848">
    <property type="protein sequence ID" value="KKK91000.1"/>
    <property type="molecule type" value="Genomic_DNA"/>
</dbReference>